<proteinExistence type="predicted"/>
<protein>
    <submittedName>
        <fullName evidence="1">Hydrolase</fullName>
    </submittedName>
</protein>
<dbReference type="InterPro" id="IPR052159">
    <property type="entry name" value="Competence_DNA_uptake"/>
</dbReference>
<dbReference type="PANTHER" id="PTHR30619">
    <property type="entry name" value="DNA INTERNALIZATION/COMPETENCE PROTEIN COMEC/REC2"/>
    <property type="match status" value="1"/>
</dbReference>
<dbReference type="EMBL" id="REFS01000011">
    <property type="protein sequence ID" value="RMB08284.1"/>
    <property type="molecule type" value="Genomic_DNA"/>
</dbReference>
<evidence type="ECO:0000313" key="2">
    <source>
        <dbReference type="EMBL" id="RMB08284.1"/>
    </source>
</evidence>
<reference evidence="2 3" key="1">
    <citation type="journal article" date="2015" name="Stand. Genomic Sci.">
        <title>Genomic Encyclopedia of Bacterial and Archaeal Type Strains, Phase III: the genomes of soil and plant-associated and newly described type strains.</title>
        <authorList>
            <person name="Whitman W.B."/>
            <person name="Woyke T."/>
            <person name="Klenk H.P."/>
            <person name="Zhou Y."/>
            <person name="Lilburn T.G."/>
            <person name="Beck B.J."/>
            <person name="De Vos P."/>
            <person name="Vandamme P."/>
            <person name="Eisen J.A."/>
            <person name="Garrity G."/>
            <person name="Hugenholtz P."/>
            <person name="Kyrpides N.C."/>
        </authorList>
    </citation>
    <scope>NUCLEOTIDE SEQUENCE [LARGE SCALE GENOMIC DNA]</scope>
    <source>
        <strain evidence="2 3">CGMCC 1.10124</strain>
    </source>
</reference>
<reference evidence="1 4" key="2">
    <citation type="submission" date="2018-07" db="EMBL/GenBank/DDBJ databases">
        <title>Genome sequences of Haloplanus aerogenes JCM 16430T.</title>
        <authorList>
            <person name="Kim Y.B."/>
            <person name="Roh S.W."/>
        </authorList>
    </citation>
    <scope>NUCLEOTIDE SEQUENCE [LARGE SCALE GENOMIC DNA]</scope>
    <source>
        <strain evidence="1 4">JCM 16430</strain>
        <plasmid evidence="4">pjcm16430-01</plasmid>
        <plasmid evidence="1">pJCM16430-01</plasmid>
    </source>
</reference>
<evidence type="ECO:0000313" key="4">
    <source>
        <dbReference type="Proteomes" id="UP000282007"/>
    </source>
</evidence>
<accession>A0A3M0CFA3</accession>
<dbReference type="Proteomes" id="UP000277326">
    <property type="component" value="Unassembled WGS sequence"/>
</dbReference>
<keyword evidence="4" id="KW-1185">Reference proteome</keyword>
<dbReference type="InterPro" id="IPR036866">
    <property type="entry name" value="RibonucZ/Hydroxyglut_hydro"/>
</dbReference>
<dbReference type="OrthoDB" id="350000at2157"/>
<evidence type="ECO:0000313" key="3">
    <source>
        <dbReference type="Proteomes" id="UP000277326"/>
    </source>
</evidence>
<dbReference type="GeneID" id="38473183"/>
<dbReference type="EMBL" id="CP034146">
    <property type="protein sequence ID" value="AZH27278.1"/>
    <property type="molecule type" value="Genomic_DNA"/>
</dbReference>
<dbReference type="RefSeq" id="WP_121922128.1">
    <property type="nucleotide sequence ID" value="NZ_CP034146.1"/>
</dbReference>
<gene>
    <name evidence="2" type="ORF">ATH50_3614</name>
    <name evidence="1" type="ORF">DU502_17815</name>
</gene>
<geneLocation type="plasmid" evidence="4">
    <name>pjcm16430-01</name>
</geneLocation>
<keyword evidence="1" id="KW-0614">Plasmid</keyword>
<reference evidence="2" key="3">
    <citation type="submission" date="2018-10" db="EMBL/GenBank/DDBJ databases">
        <authorList>
            <person name="Whitman W."/>
            <person name="Huntemann M."/>
            <person name="Clum A."/>
            <person name="Pillay M."/>
            <person name="Palaniappan K."/>
            <person name="Varghese N."/>
            <person name="Mikhailova N."/>
            <person name="Stamatis D."/>
            <person name="Reddy T."/>
            <person name="Daum C."/>
            <person name="Shapiro N."/>
            <person name="Ivanova N."/>
            <person name="Kyrpides N."/>
            <person name="Woyke T."/>
        </authorList>
    </citation>
    <scope>NUCLEOTIDE SEQUENCE</scope>
    <source>
        <strain evidence="2">CGMCC 1.10124</strain>
    </source>
</reference>
<evidence type="ECO:0000313" key="1">
    <source>
        <dbReference type="EMBL" id="AZH27278.1"/>
    </source>
</evidence>
<dbReference type="KEGG" id="haer:DU502_17815"/>
<keyword evidence="1" id="KW-0378">Hydrolase</keyword>
<dbReference type="Gene3D" id="3.60.15.10">
    <property type="entry name" value="Ribonuclease Z/Hydroxyacylglutathione hydrolase-like"/>
    <property type="match status" value="1"/>
</dbReference>
<dbReference type="SUPFAM" id="SSF56281">
    <property type="entry name" value="Metallo-hydrolase/oxidoreductase"/>
    <property type="match status" value="1"/>
</dbReference>
<name>A0A3M0CFA3_9EURY</name>
<geneLocation type="plasmid" evidence="1">
    <name>pJCM16430-01</name>
</geneLocation>
<dbReference type="AlphaFoldDB" id="A0A3M0CFA3"/>
<organism evidence="2 3">
    <name type="scientific">Haloplanus aerogenes</name>
    <dbReference type="NCBI Taxonomy" id="660522"/>
    <lineage>
        <taxon>Archaea</taxon>
        <taxon>Methanobacteriati</taxon>
        <taxon>Methanobacteriota</taxon>
        <taxon>Stenosarchaea group</taxon>
        <taxon>Halobacteria</taxon>
        <taxon>Halobacteriales</taxon>
        <taxon>Haloferacaceae</taxon>
        <taxon>Haloplanus</taxon>
    </lineage>
</organism>
<sequence length="348" mass="41032">MLYNHLQVHFLNVDHGDCTIVRHPGDQHRDEGRISVIDINDWPEQKEHVEEDDISSLEYYRQFPVKDDQQSRLSGIRQKSQISPEEYAQEYLNDPIEYYNENFDEVTHKIWRFIATHPDMDHLSGLNRLDEEIGFSVFWDTDHNRERDGDDWYEVYEWADWELYEDIREGDTNHDNIQPTQGQQKKYWKHDNIEILHPSPEFVQELNEQNAELEDPEYNDYSYVLKIQHGTRSILLPGDAEEDVWDEILAEWGPEVLEDVHVLKAAHHGRKDGFHREAVEVMDPAYVIVSVGKKDDQDAYDNYRSACSEETEILSTRQYGRIKAICTRPNSIIVDKAEPDGIFDLPDD</sequence>
<dbReference type="GO" id="GO:0016787">
    <property type="term" value="F:hydrolase activity"/>
    <property type="evidence" value="ECO:0007669"/>
    <property type="project" value="UniProtKB-KW"/>
</dbReference>
<dbReference type="PANTHER" id="PTHR30619:SF1">
    <property type="entry name" value="RECOMBINATION PROTEIN 2"/>
    <property type="match status" value="1"/>
</dbReference>
<dbReference type="Proteomes" id="UP000282007">
    <property type="component" value="Plasmid pJCM16430-01"/>
</dbReference>